<keyword evidence="2" id="KW-1185">Reference proteome</keyword>
<dbReference type="EMBL" id="PDLN01000019">
    <property type="protein sequence ID" value="RDW60309.1"/>
    <property type="molecule type" value="Genomic_DNA"/>
</dbReference>
<dbReference type="SUPFAM" id="SSF53474">
    <property type="entry name" value="alpha/beta-Hydrolases"/>
    <property type="match status" value="1"/>
</dbReference>
<evidence type="ECO:0000313" key="1">
    <source>
        <dbReference type="EMBL" id="RDW60309.1"/>
    </source>
</evidence>
<dbReference type="OrthoDB" id="249703at2759"/>
<gene>
    <name evidence="1" type="ORF">BP5796_11915</name>
</gene>
<accession>A0A3D8QER0</accession>
<dbReference type="Proteomes" id="UP000256328">
    <property type="component" value="Unassembled WGS sequence"/>
</dbReference>
<dbReference type="Gene3D" id="1.20.1440.110">
    <property type="entry name" value="acylaminoacyl peptidase"/>
    <property type="match status" value="1"/>
</dbReference>
<comment type="caution">
    <text evidence="1">The sequence shown here is derived from an EMBL/GenBank/DDBJ whole genome shotgun (WGS) entry which is preliminary data.</text>
</comment>
<protein>
    <submittedName>
        <fullName evidence="1">Uncharacterized protein</fullName>
    </submittedName>
</protein>
<dbReference type="InterPro" id="IPR029058">
    <property type="entry name" value="AB_hydrolase_fold"/>
</dbReference>
<evidence type="ECO:0000313" key="2">
    <source>
        <dbReference type="Proteomes" id="UP000256328"/>
    </source>
</evidence>
<organism evidence="1 2">
    <name type="scientific">Coleophoma crateriformis</name>
    <dbReference type="NCBI Taxonomy" id="565419"/>
    <lineage>
        <taxon>Eukaryota</taxon>
        <taxon>Fungi</taxon>
        <taxon>Dikarya</taxon>
        <taxon>Ascomycota</taxon>
        <taxon>Pezizomycotina</taxon>
        <taxon>Leotiomycetes</taxon>
        <taxon>Helotiales</taxon>
        <taxon>Dermateaceae</taxon>
        <taxon>Coleophoma</taxon>
    </lineage>
</organism>
<reference evidence="1 2" key="1">
    <citation type="journal article" date="2018" name="IMA Fungus">
        <title>IMA Genome-F 9: Draft genome sequence of Annulohypoxylon stygium, Aspergillus mulundensis, Berkeleyomyces basicola (syn. Thielaviopsis basicola), Ceratocystis smalleyi, two Cercospora beticola strains, Coleophoma cylindrospora, Fusarium fracticaudum, Phialophora cf. hyalina, and Morchella septimelata.</title>
        <authorList>
            <person name="Wingfield B.D."/>
            <person name="Bills G.F."/>
            <person name="Dong Y."/>
            <person name="Huang W."/>
            <person name="Nel W.J."/>
            <person name="Swalarsk-Parry B.S."/>
            <person name="Vaghefi N."/>
            <person name="Wilken P.M."/>
            <person name="An Z."/>
            <person name="de Beer Z.W."/>
            <person name="De Vos L."/>
            <person name="Chen L."/>
            <person name="Duong T.A."/>
            <person name="Gao Y."/>
            <person name="Hammerbacher A."/>
            <person name="Kikkert J.R."/>
            <person name="Li Y."/>
            <person name="Li H."/>
            <person name="Li K."/>
            <person name="Li Q."/>
            <person name="Liu X."/>
            <person name="Ma X."/>
            <person name="Naidoo K."/>
            <person name="Pethybridge S.J."/>
            <person name="Sun J."/>
            <person name="Steenkamp E.T."/>
            <person name="van der Nest M.A."/>
            <person name="van Wyk S."/>
            <person name="Wingfield M.J."/>
            <person name="Xiong C."/>
            <person name="Yue Q."/>
            <person name="Zhang X."/>
        </authorList>
    </citation>
    <scope>NUCLEOTIDE SEQUENCE [LARGE SCALE GENOMIC DNA]</scope>
    <source>
        <strain evidence="1 2">BP5796</strain>
    </source>
</reference>
<name>A0A3D8QER0_9HELO</name>
<dbReference type="AlphaFoldDB" id="A0A3D8QER0"/>
<dbReference type="Gene3D" id="3.40.50.1820">
    <property type="entry name" value="alpha/beta hydrolase"/>
    <property type="match status" value="1"/>
</dbReference>
<sequence>MTGGPYVKGQQSCHFSAPDHSFHYRLRNLAAARYQDADIAEVLSAAGKIEAGILESLYAAFYDFAQRVDGQGQAIDSSQYPVSAETPTFAPQLITAPPIFTCNGTPSDPRINTFWELQTAAFDKALALLDIPGQRLTPKSDGFNVEAIFYAAPGASPSNPKLTINAGTGYDGPQEELLHSVSFAALELGYNVITYEGPGQPSVLRQQKSGFIAERRRSSHPWCTTL</sequence>
<proteinExistence type="predicted"/>